<evidence type="ECO:0000313" key="3">
    <source>
        <dbReference type="Proteomes" id="UP000612282"/>
    </source>
</evidence>
<keyword evidence="3" id="KW-1185">Reference proteome</keyword>
<dbReference type="Gene3D" id="3.30.565.10">
    <property type="entry name" value="Histidine kinase-like ATPase, C-terminal domain"/>
    <property type="match status" value="1"/>
</dbReference>
<evidence type="ECO:0008006" key="4">
    <source>
        <dbReference type="Google" id="ProtNLM"/>
    </source>
</evidence>
<comment type="caution">
    <text evidence="2">The sequence shown here is derived from an EMBL/GenBank/DDBJ whole genome shotgun (WGS) entry which is preliminary data.</text>
</comment>
<dbReference type="EMBL" id="BOMG01000130">
    <property type="protein sequence ID" value="GID61587.1"/>
    <property type="molecule type" value="Genomic_DNA"/>
</dbReference>
<organism evidence="2 3">
    <name type="scientific">Actinoplanes couchii</name>
    <dbReference type="NCBI Taxonomy" id="403638"/>
    <lineage>
        <taxon>Bacteria</taxon>
        <taxon>Bacillati</taxon>
        <taxon>Actinomycetota</taxon>
        <taxon>Actinomycetes</taxon>
        <taxon>Micromonosporales</taxon>
        <taxon>Micromonosporaceae</taxon>
        <taxon>Actinoplanes</taxon>
    </lineage>
</organism>
<evidence type="ECO:0000313" key="2">
    <source>
        <dbReference type="EMBL" id="GID61587.1"/>
    </source>
</evidence>
<evidence type="ECO:0000256" key="1">
    <source>
        <dbReference type="SAM" id="MobiDB-lite"/>
    </source>
</evidence>
<feature type="region of interest" description="Disordered" evidence="1">
    <location>
        <begin position="268"/>
        <end position="290"/>
    </location>
</feature>
<accession>A0ABQ3XSU6</accession>
<reference evidence="2 3" key="1">
    <citation type="submission" date="2021-01" db="EMBL/GenBank/DDBJ databases">
        <title>Whole genome shotgun sequence of Actinoplanes couchii NBRC 106145.</title>
        <authorList>
            <person name="Komaki H."/>
            <person name="Tamura T."/>
        </authorList>
    </citation>
    <scope>NUCLEOTIDE SEQUENCE [LARGE SCALE GENOMIC DNA]</scope>
    <source>
        <strain evidence="2 3">NBRC 106145</strain>
    </source>
</reference>
<sequence length="290" mass="30693">MPRAGKSNGAGAVVEDAVIRRVISANAAATYRRARRLTIVHRRRERASTGGCDDGIRLPSNFARAETPLVVERTVTDLGSVNDAPGRVHPKALATAGQTIATTFTQWADTDAVLGYGARMVTAQASRPPADAVPLHTWVLGDQAQVHGLGAAVLSAVTEQVAATAVFTFGAVVDKVVLVATELAANAVRRGSPPTVVQLSRCMPDLILDIGDHDTQMLPEFADTRPPGASGLGLRLAQRYALTVGWYVTDTTRHIWARFPLDDRATIGQSIDPRRTDPAVVSPPAATPDG</sequence>
<proteinExistence type="predicted"/>
<protein>
    <recommendedName>
        <fullName evidence="4">Histidine kinase/HSP90-like ATPase domain-containing protein</fullName>
    </recommendedName>
</protein>
<dbReference type="Proteomes" id="UP000612282">
    <property type="component" value="Unassembled WGS sequence"/>
</dbReference>
<dbReference type="InterPro" id="IPR036890">
    <property type="entry name" value="HATPase_C_sf"/>
</dbReference>
<name>A0ABQ3XSU6_9ACTN</name>
<gene>
    <name evidence="2" type="ORF">Aco03nite_099910</name>
</gene>